<evidence type="ECO:0000256" key="1">
    <source>
        <dbReference type="SAM" id="SignalP"/>
    </source>
</evidence>
<evidence type="ECO:0000313" key="2">
    <source>
        <dbReference type="EMBL" id="MFC4158966.1"/>
    </source>
</evidence>
<protein>
    <submittedName>
        <fullName evidence="2">Uncharacterized protein</fullName>
    </submittedName>
</protein>
<reference evidence="3" key="1">
    <citation type="journal article" date="2019" name="Int. J. Syst. Evol. Microbiol.">
        <title>The Global Catalogue of Microorganisms (GCM) 10K type strain sequencing project: providing services to taxonomists for standard genome sequencing and annotation.</title>
        <authorList>
            <consortium name="The Broad Institute Genomics Platform"/>
            <consortium name="The Broad Institute Genome Sequencing Center for Infectious Disease"/>
            <person name="Wu L."/>
            <person name="Ma J."/>
        </authorList>
    </citation>
    <scope>NUCLEOTIDE SEQUENCE [LARGE SCALE GENOMIC DNA]</scope>
    <source>
        <strain evidence="3">LMG 29894</strain>
    </source>
</reference>
<keyword evidence="3" id="KW-1185">Reference proteome</keyword>
<dbReference type="Proteomes" id="UP001595791">
    <property type="component" value="Unassembled WGS sequence"/>
</dbReference>
<comment type="caution">
    <text evidence="2">The sequence shown here is derived from an EMBL/GenBank/DDBJ whole genome shotgun (WGS) entry which is preliminary data.</text>
</comment>
<proteinExistence type="predicted"/>
<keyword evidence="1" id="KW-0732">Signal</keyword>
<evidence type="ECO:0000313" key="3">
    <source>
        <dbReference type="Proteomes" id="UP001595791"/>
    </source>
</evidence>
<feature type="signal peptide" evidence="1">
    <location>
        <begin position="1"/>
        <end position="20"/>
    </location>
</feature>
<dbReference type="EMBL" id="JBHSBU010000001">
    <property type="protein sequence ID" value="MFC4158966.1"/>
    <property type="molecule type" value="Genomic_DNA"/>
</dbReference>
<organism evidence="2 3">
    <name type="scientific">Chitinimonas lacunae</name>
    <dbReference type="NCBI Taxonomy" id="1963018"/>
    <lineage>
        <taxon>Bacteria</taxon>
        <taxon>Pseudomonadati</taxon>
        <taxon>Pseudomonadota</taxon>
        <taxon>Betaproteobacteria</taxon>
        <taxon>Neisseriales</taxon>
        <taxon>Chitinibacteraceae</taxon>
        <taxon>Chitinimonas</taxon>
    </lineage>
</organism>
<name>A0ABV8MPG1_9NEIS</name>
<dbReference type="RefSeq" id="WP_378162207.1">
    <property type="nucleotide sequence ID" value="NZ_JBHSBU010000001.1"/>
</dbReference>
<sequence length="100" mass="11051">MKTHKLVLVLLIGLSLPVLAASKRATLLTVQFETTQGTLHKLTLKPNEKRTVQVDGVKYTVKASSEAALKDPRDPGATIEPQVGKLRVLTHERITIDERK</sequence>
<accession>A0ABV8MPG1</accession>
<feature type="chain" id="PRO_5045927274" evidence="1">
    <location>
        <begin position="21"/>
        <end position="100"/>
    </location>
</feature>
<gene>
    <name evidence="2" type="ORF">ACFOW7_06300</name>
</gene>